<evidence type="ECO:0000313" key="2">
    <source>
        <dbReference type="Proteomes" id="UP000612808"/>
    </source>
</evidence>
<dbReference type="Pfam" id="PF08922">
    <property type="entry name" value="DUF1905"/>
    <property type="match status" value="1"/>
</dbReference>
<dbReference type="Pfam" id="PF13376">
    <property type="entry name" value="OmdA"/>
    <property type="match status" value="1"/>
</dbReference>
<name>A0A8J3JD86_9ACTN</name>
<comment type="caution">
    <text evidence="1">The sequence shown here is derived from an EMBL/GenBank/DDBJ whole genome shotgun (WGS) entry which is preliminary data.</text>
</comment>
<proteinExistence type="predicted"/>
<dbReference type="AlphaFoldDB" id="A0A8J3JD86"/>
<dbReference type="SUPFAM" id="SSF141694">
    <property type="entry name" value="AF2212/PG0164-like"/>
    <property type="match status" value="1"/>
</dbReference>
<keyword evidence="2" id="KW-1185">Reference proteome</keyword>
<sequence length="148" mass="15971">MKFTATVEASGKTATGIEVPADVVEELGAGKRPPVRVTINGYTYRTSIGVMGGRCLIPVSADVRKAAGVAAGDELDVDLELDTAPRVLAVPADLAQAMDPDTRRFFDSLSYSRRQRFVLPIEQAKTPETRQRRIDKALTALRAGKSEP</sequence>
<accession>A0A8J3JD86</accession>
<dbReference type="Proteomes" id="UP000612808">
    <property type="component" value="Unassembled WGS sequence"/>
</dbReference>
<dbReference type="InterPro" id="IPR037079">
    <property type="entry name" value="AF2212/PG0164-like_sf"/>
</dbReference>
<reference evidence="1" key="1">
    <citation type="submission" date="2021-01" db="EMBL/GenBank/DDBJ databases">
        <title>Whole genome shotgun sequence of Actinocatenispora rupis NBRC 107355.</title>
        <authorList>
            <person name="Komaki H."/>
            <person name="Tamura T."/>
        </authorList>
    </citation>
    <scope>NUCLEOTIDE SEQUENCE</scope>
    <source>
        <strain evidence="1">NBRC 107355</strain>
    </source>
</reference>
<dbReference type="EMBL" id="BOMB01000056">
    <property type="protein sequence ID" value="GID16285.1"/>
    <property type="molecule type" value="Genomic_DNA"/>
</dbReference>
<evidence type="ECO:0000313" key="1">
    <source>
        <dbReference type="EMBL" id="GID16285.1"/>
    </source>
</evidence>
<dbReference type="Gene3D" id="2.40.30.100">
    <property type="entry name" value="AF2212/PG0164-like"/>
    <property type="match status" value="1"/>
</dbReference>
<protein>
    <recommendedName>
        <fullName evidence="3">Bacteriocin-protection, YdeI or OmpD-Associated</fullName>
    </recommendedName>
</protein>
<dbReference type="InterPro" id="IPR015018">
    <property type="entry name" value="DUF1905"/>
</dbReference>
<evidence type="ECO:0008006" key="3">
    <source>
        <dbReference type="Google" id="ProtNLM"/>
    </source>
</evidence>
<organism evidence="1 2">
    <name type="scientific">Actinocatenispora rupis</name>
    <dbReference type="NCBI Taxonomy" id="519421"/>
    <lineage>
        <taxon>Bacteria</taxon>
        <taxon>Bacillati</taxon>
        <taxon>Actinomycetota</taxon>
        <taxon>Actinomycetes</taxon>
        <taxon>Micromonosporales</taxon>
        <taxon>Micromonosporaceae</taxon>
        <taxon>Actinocatenispora</taxon>
    </lineage>
</organism>
<dbReference type="RefSeq" id="WP_203664960.1">
    <property type="nucleotide sequence ID" value="NZ_BAAAZM010000036.1"/>
</dbReference>
<gene>
    <name evidence="1" type="ORF">Aru02nite_71740</name>
</gene>